<feature type="signal peptide" evidence="12">
    <location>
        <begin position="1"/>
        <end position="17"/>
    </location>
</feature>
<dbReference type="InterPro" id="IPR001722">
    <property type="entry name" value="Glyco_hydro_7"/>
</dbReference>
<keyword evidence="9 10" id="KW-0624">Polysaccharide degradation</keyword>
<sequence length="479" mass="51982">MFCNILIVSSLLAVVHAQQVGTFQPENHPPVTWQRCTSKDNCTTNQRSIALDANWRWLHQTGSYSNCYSGNTWDTSYCNTNIDCAQRCALEGADYQNTYGISTSGSQVRLNYVTDHANGRNVGSRVYMMESDTHYEIYKLLNQEFTFTVDVSELPCGLNGALYLVAMDVDGGIANGTSNSAGARYGTGYCDAQCPRDVKFIKGLANIEGWQLSPNNSMSGAGNHGSCCAELDIWESNSMAQVLTAHPCDTPTNTMCTGDACGGPHSSNRDAGPCDPNGCDFNPYRVGNASFYGPPNKILDSSLPFTVVTQFITNDGTSNGTLTEIRRFYVQRGITDAQPSASLNGLSGNTINSEFCIAENTLFQGPDNFARHGGLAKVSEAMAQGMVLVMSIWDDWFTHMLWLDSAFPPQEDAKKPGVGRGECSRLSGDPQQLQTSNPNAYVAFSDIKVGPINSTFNNESVQTWPASINPGILVVLQLP</sequence>
<keyword evidence="5 10" id="KW-0136">Cellulose degradation</keyword>
<evidence type="ECO:0000256" key="11">
    <source>
        <dbReference type="SAM" id="MobiDB-lite"/>
    </source>
</evidence>
<comment type="catalytic activity">
    <reaction evidence="1">
        <text>Hydrolysis of (1-&gt;4)-beta-D-glucosidic linkages in cellulose and cellotetraose, releasing cellobiose from the non-reducing ends of the chains.</text>
        <dbReference type="EC" id="3.2.1.91"/>
    </reaction>
</comment>
<dbReference type="GO" id="GO:0030245">
    <property type="term" value="P:cellulose catabolic process"/>
    <property type="evidence" value="ECO:0007669"/>
    <property type="project" value="UniProtKB-KW"/>
</dbReference>
<dbReference type="CDD" id="cd07999">
    <property type="entry name" value="GH7_CBH_EG"/>
    <property type="match status" value="1"/>
</dbReference>
<dbReference type="AlphaFoldDB" id="A0A5N6TSS8"/>
<dbReference type="PANTHER" id="PTHR33753">
    <property type="entry name" value="1,4-BETA-D-GLUCAN CELLOBIOHYDROLASE B"/>
    <property type="match status" value="1"/>
</dbReference>
<evidence type="ECO:0000256" key="6">
    <source>
        <dbReference type="ARBA" id="ARBA00023180"/>
    </source>
</evidence>
<evidence type="ECO:0000313" key="13">
    <source>
        <dbReference type="EMBL" id="KAE8149415.1"/>
    </source>
</evidence>
<reference evidence="13 14" key="1">
    <citation type="submission" date="2019-04" db="EMBL/GenBank/DDBJ databases">
        <title>Friends and foes A comparative genomics study of 23 Aspergillus species from section Flavi.</title>
        <authorList>
            <consortium name="DOE Joint Genome Institute"/>
            <person name="Kjaerbolling I."/>
            <person name="Vesth T."/>
            <person name="Frisvad J.C."/>
            <person name="Nybo J.L."/>
            <person name="Theobald S."/>
            <person name="Kildgaard S."/>
            <person name="Isbrandt T."/>
            <person name="Kuo A."/>
            <person name="Sato A."/>
            <person name="Lyhne E.K."/>
            <person name="Kogle M.E."/>
            <person name="Wiebenga A."/>
            <person name="Kun R.S."/>
            <person name="Lubbers R.J."/>
            <person name="Makela M.R."/>
            <person name="Barry K."/>
            <person name="Chovatia M."/>
            <person name="Clum A."/>
            <person name="Daum C."/>
            <person name="Haridas S."/>
            <person name="He G."/>
            <person name="LaButti K."/>
            <person name="Lipzen A."/>
            <person name="Mondo S."/>
            <person name="Riley R."/>
            <person name="Salamov A."/>
            <person name="Simmons B.A."/>
            <person name="Magnuson J.K."/>
            <person name="Henrissat B."/>
            <person name="Mortensen U.H."/>
            <person name="Larsen T.O."/>
            <person name="Devries R.P."/>
            <person name="Grigoriev I.V."/>
            <person name="Machida M."/>
            <person name="Baker S.E."/>
            <person name="Andersen M.R."/>
        </authorList>
    </citation>
    <scope>NUCLEOTIDE SEQUENCE [LARGE SCALE GENOMIC DNA]</scope>
    <source>
        <strain evidence="13 14">IBT 18842</strain>
    </source>
</reference>
<dbReference type="PANTHER" id="PTHR33753:SF2">
    <property type="entry name" value="GLYCOSIDE HYDROLASE FAMILY 7 PROTEIN"/>
    <property type="match status" value="1"/>
</dbReference>
<keyword evidence="6" id="KW-0325">Glycoprotein</keyword>
<dbReference type="Gene3D" id="2.70.100.10">
    <property type="entry name" value="Glycoside hydrolase, family 7, domain"/>
    <property type="match status" value="1"/>
</dbReference>
<keyword evidence="3 12" id="KW-0732">Signal</keyword>
<keyword evidence="14" id="KW-1185">Reference proteome</keyword>
<evidence type="ECO:0000256" key="5">
    <source>
        <dbReference type="ARBA" id="ARBA00023001"/>
    </source>
</evidence>
<accession>A0A5N6TSS8</accession>
<dbReference type="OrthoDB" id="412382at2759"/>
<keyword evidence="8 10" id="KW-0326">Glycosidase</keyword>
<dbReference type="GO" id="GO:0016162">
    <property type="term" value="F:cellulose 1,4-beta-cellobiosidase activity"/>
    <property type="evidence" value="ECO:0007669"/>
    <property type="project" value="UniProtKB-EC"/>
</dbReference>
<proteinExistence type="inferred from homology"/>
<evidence type="ECO:0000256" key="8">
    <source>
        <dbReference type="ARBA" id="ARBA00023295"/>
    </source>
</evidence>
<dbReference type="FunFam" id="2.70.100.10:FF:000001">
    <property type="entry name" value="Glucanase"/>
    <property type="match status" value="1"/>
</dbReference>
<evidence type="ECO:0000256" key="10">
    <source>
        <dbReference type="RuleBase" id="RU361164"/>
    </source>
</evidence>
<feature type="region of interest" description="Disordered" evidence="11">
    <location>
        <begin position="411"/>
        <end position="436"/>
    </location>
</feature>
<evidence type="ECO:0000313" key="14">
    <source>
        <dbReference type="Proteomes" id="UP000325780"/>
    </source>
</evidence>
<dbReference type="InterPro" id="IPR037019">
    <property type="entry name" value="Glyco_hydro_7_sf"/>
</dbReference>
<evidence type="ECO:0000256" key="2">
    <source>
        <dbReference type="ARBA" id="ARBA00006044"/>
    </source>
</evidence>
<keyword evidence="7" id="KW-0119">Carbohydrate metabolism</keyword>
<dbReference type="PRINTS" id="PR00734">
    <property type="entry name" value="GLHYDRLASE7"/>
</dbReference>
<dbReference type="EC" id="3.2.1.-" evidence="10"/>
<evidence type="ECO:0000256" key="4">
    <source>
        <dbReference type="ARBA" id="ARBA00022801"/>
    </source>
</evidence>
<gene>
    <name evidence="13" type="ORF">BDV25DRAFT_140863</name>
</gene>
<evidence type="ECO:0000256" key="12">
    <source>
        <dbReference type="SAM" id="SignalP"/>
    </source>
</evidence>
<dbReference type="Pfam" id="PF00840">
    <property type="entry name" value="Glyco_hydro_7"/>
    <property type="match status" value="1"/>
</dbReference>
<feature type="chain" id="PRO_5025005354" description="Glucanase" evidence="12">
    <location>
        <begin position="18"/>
        <end position="479"/>
    </location>
</feature>
<dbReference type="EMBL" id="ML742124">
    <property type="protein sequence ID" value="KAE8149415.1"/>
    <property type="molecule type" value="Genomic_DNA"/>
</dbReference>
<protein>
    <recommendedName>
        <fullName evidence="10">Glucanase</fullName>
        <ecNumber evidence="10">3.2.1.-</ecNumber>
    </recommendedName>
</protein>
<organism evidence="13 14">
    <name type="scientific">Aspergillus avenaceus</name>
    <dbReference type="NCBI Taxonomy" id="36643"/>
    <lineage>
        <taxon>Eukaryota</taxon>
        <taxon>Fungi</taxon>
        <taxon>Dikarya</taxon>
        <taxon>Ascomycota</taxon>
        <taxon>Pezizomycotina</taxon>
        <taxon>Eurotiomycetes</taxon>
        <taxon>Eurotiomycetidae</taxon>
        <taxon>Eurotiales</taxon>
        <taxon>Aspergillaceae</taxon>
        <taxon>Aspergillus</taxon>
        <taxon>Aspergillus subgen. Circumdati</taxon>
    </lineage>
</organism>
<evidence type="ECO:0000256" key="1">
    <source>
        <dbReference type="ARBA" id="ARBA00001641"/>
    </source>
</evidence>
<comment type="similarity">
    <text evidence="2 10">Belongs to the glycosyl hydrolase 7 (cellulase C) family.</text>
</comment>
<dbReference type="Proteomes" id="UP000325780">
    <property type="component" value="Unassembled WGS sequence"/>
</dbReference>
<name>A0A5N6TSS8_ASPAV</name>
<dbReference type="SUPFAM" id="SSF49899">
    <property type="entry name" value="Concanavalin A-like lectins/glucanases"/>
    <property type="match status" value="1"/>
</dbReference>
<evidence type="ECO:0000256" key="7">
    <source>
        <dbReference type="ARBA" id="ARBA00023277"/>
    </source>
</evidence>
<keyword evidence="4 10" id="KW-0378">Hydrolase</keyword>
<evidence type="ECO:0000256" key="3">
    <source>
        <dbReference type="ARBA" id="ARBA00022729"/>
    </source>
</evidence>
<evidence type="ECO:0000256" key="9">
    <source>
        <dbReference type="ARBA" id="ARBA00023326"/>
    </source>
</evidence>
<dbReference type="InterPro" id="IPR013320">
    <property type="entry name" value="ConA-like_dom_sf"/>
</dbReference>